<evidence type="ECO:0000256" key="1">
    <source>
        <dbReference type="ARBA" id="ARBA00022729"/>
    </source>
</evidence>
<dbReference type="Gene3D" id="2.130.10.130">
    <property type="entry name" value="Integrin alpha, N-terminal"/>
    <property type="match status" value="3"/>
</dbReference>
<feature type="chain" id="PRO_5021295181" evidence="2">
    <location>
        <begin position="33"/>
        <end position="1440"/>
    </location>
</feature>
<dbReference type="Proteomes" id="UP000317646">
    <property type="component" value="Unassembled WGS sequence"/>
</dbReference>
<dbReference type="SUPFAM" id="SSF69318">
    <property type="entry name" value="Integrin alpha N-terminal domain"/>
    <property type="match status" value="2"/>
</dbReference>
<evidence type="ECO:0000259" key="5">
    <source>
        <dbReference type="Pfam" id="PF13205"/>
    </source>
</evidence>
<dbReference type="Pfam" id="PF13517">
    <property type="entry name" value="FG-GAP_3"/>
    <property type="match status" value="6"/>
</dbReference>
<protein>
    <submittedName>
        <fullName evidence="6">T9SS C-terminal target domain-containing protein</fullName>
    </submittedName>
</protein>
<dbReference type="CDD" id="cd00102">
    <property type="entry name" value="IPT"/>
    <property type="match status" value="1"/>
</dbReference>
<feature type="domain" description="SbsA Ig-like" evidence="5">
    <location>
        <begin position="34"/>
        <end position="134"/>
    </location>
</feature>
<dbReference type="Pfam" id="PF11721">
    <property type="entry name" value="Malectin"/>
    <property type="match status" value="2"/>
</dbReference>
<name>A0A502GVF4_9BACT</name>
<keyword evidence="1 2" id="KW-0732">Signal</keyword>
<dbReference type="PANTHER" id="PTHR46580:SF2">
    <property type="entry name" value="MAM DOMAIN-CONTAINING PROTEIN"/>
    <property type="match status" value="1"/>
</dbReference>
<evidence type="ECO:0000259" key="3">
    <source>
        <dbReference type="Pfam" id="PF01833"/>
    </source>
</evidence>
<proteinExistence type="predicted"/>
<feature type="domain" description="Malectin" evidence="4">
    <location>
        <begin position="1029"/>
        <end position="1174"/>
    </location>
</feature>
<dbReference type="Pfam" id="PF01833">
    <property type="entry name" value="TIG"/>
    <property type="match status" value="1"/>
</dbReference>
<dbReference type="InterPro" id="IPR008979">
    <property type="entry name" value="Galactose-bd-like_sf"/>
</dbReference>
<accession>A0A502GVF4</accession>
<feature type="signal peptide" evidence="2">
    <location>
        <begin position="1"/>
        <end position="32"/>
    </location>
</feature>
<dbReference type="InterPro" id="IPR013517">
    <property type="entry name" value="FG-GAP"/>
</dbReference>
<evidence type="ECO:0000313" key="6">
    <source>
        <dbReference type="EMBL" id="TPG65615.1"/>
    </source>
</evidence>
<dbReference type="SUPFAM" id="SSF81296">
    <property type="entry name" value="E set domains"/>
    <property type="match status" value="1"/>
</dbReference>
<dbReference type="NCBIfam" id="TIGR04183">
    <property type="entry name" value="Por_Secre_tail"/>
    <property type="match status" value="1"/>
</dbReference>
<dbReference type="RefSeq" id="WP_140467670.1">
    <property type="nucleotide sequence ID" value="NZ_RCYZ01000005.1"/>
</dbReference>
<dbReference type="InterPro" id="IPR028994">
    <property type="entry name" value="Integrin_alpha_N"/>
</dbReference>
<dbReference type="SUPFAM" id="SSF49785">
    <property type="entry name" value="Galactose-binding domain-like"/>
    <property type="match status" value="2"/>
</dbReference>
<organism evidence="6 7">
    <name type="scientific">Hymenobacter nivis</name>
    <dbReference type="NCBI Taxonomy" id="1850093"/>
    <lineage>
        <taxon>Bacteria</taxon>
        <taxon>Pseudomonadati</taxon>
        <taxon>Bacteroidota</taxon>
        <taxon>Cytophagia</taxon>
        <taxon>Cytophagales</taxon>
        <taxon>Hymenobacteraceae</taxon>
        <taxon>Hymenobacter</taxon>
    </lineage>
</organism>
<dbReference type="InterPro" id="IPR002909">
    <property type="entry name" value="IPT_dom"/>
</dbReference>
<evidence type="ECO:0000259" key="4">
    <source>
        <dbReference type="Pfam" id="PF11721"/>
    </source>
</evidence>
<gene>
    <name evidence="6" type="ORF">EAH73_14275</name>
</gene>
<dbReference type="Pfam" id="PF13205">
    <property type="entry name" value="Big_5"/>
    <property type="match status" value="1"/>
</dbReference>
<dbReference type="InterPro" id="IPR032812">
    <property type="entry name" value="SbsA_Ig"/>
</dbReference>
<reference evidence="6 7" key="1">
    <citation type="journal article" date="2019" name="Environ. Microbiol.">
        <title>Species interactions and distinct microbial communities in high Arctic permafrost affected cryosols are associated with the CH4 and CO2 gas fluxes.</title>
        <authorList>
            <person name="Altshuler I."/>
            <person name="Hamel J."/>
            <person name="Turney S."/>
            <person name="Magnuson E."/>
            <person name="Levesque R."/>
            <person name="Greer C."/>
            <person name="Whyte L.G."/>
        </authorList>
    </citation>
    <scope>NUCLEOTIDE SEQUENCE [LARGE SCALE GENOMIC DNA]</scope>
    <source>
        <strain evidence="6 7">S9.2P</strain>
    </source>
</reference>
<dbReference type="Gene3D" id="2.60.120.430">
    <property type="entry name" value="Galactose-binding lectin"/>
    <property type="match status" value="2"/>
</dbReference>
<feature type="domain" description="Malectin" evidence="4">
    <location>
        <begin position="1183"/>
        <end position="1328"/>
    </location>
</feature>
<dbReference type="InterPro" id="IPR014756">
    <property type="entry name" value="Ig_E-set"/>
</dbReference>
<evidence type="ECO:0000256" key="2">
    <source>
        <dbReference type="SAM" id="SignalP"/>
    </source>
</evidence>
<dbReference type="InterPro" id="IPR021720">
    <property type="entry name" value="Malectin_dom"/>
</dbReference>
<dbReference type="Gene3D" id="2.60.40.10">
    <property type="entry name" value="Immunoglobulins"/>
    <property type="match status" value="1"/>
</dbReference>
<evidence type="ECO:0000313" key="7">
    <source>
        <dbReference type="Proteomes" id="UP000317646"/>
    </source>
</evidence>
<dbReference type="InterPro" id="IPR026444">
    <property type="entry name" value="Secre_tail"/>
</dbReference>
<keyword evidence="7" id="KW-1185">Reference proteome</keyword>
<sequence>MKLPSTVFGRRLAAGAGYAAALGALLAGPAQAQGPIATSVSPSRNTANAPRNTTVAVTFNQALANNATTLGALKVFSAQAGGKKAGTATVNGSTLRFQPTTAFKAGETVLATATAGAQSSSGAPAKPQVFQFTTATTPTNGLFGGGQDLQVGSSINGVATGDLNGDGTLDLVTTDERGGTANIRFNDGRGIFAGGQSLPLGDGPRDVVLADVNGDGALDIVAINGGFRSTTLSIRYNDGRGGFRGDNGQNLAVRRSPTGVALGDLDGDGDLDLVASSFDNGNGGIDVRFNNGAGTFSGGTSTALPVGMLSLALGDFDGDGDLDLVSANPAGLGVSLNDGAGAFGAAGQVPTAARPSKVMVGDVDGDGDLDLLAVEYPYAVGIRLNDGAGNFRTGQEIAVPVSYGDCLALGDVDGDGDLDLVTGNNNGSPKAAVLLNNGAGTFVPGPEVDTGNGNTSLVLGDVDNDGDLDVVAGGLSSQVSVRLNQPPAVVLNPPTLASASPATGVAGSDEVIVLTGTNFTPAAKVTFNGAAATGVVVASATELRVTVPAGATSGPVVVTTADGVSNGLAFTVRPAGFPLLSIASVAPTANANGAPTATAVAVTFAQAPASGSGIEQALQVFSQQAGGRKAGTSRLSGSTLTFQPAAAFKAGETVLATAVGSPSRVFQFTTATAPTSGIFGGGTQVPTGTTLTDLVTGDVNGDGNLDILTANGGNGDVSIRLNNGDGTYNDGFNSFFPSGNLARLALGDVDGDGDLDVLVTTYLRFSVSTSNILEYLNDGKGNFTAKDYIQLGASTSRLVLGDVDGDGDLDLLAPSIAVDGNFLRFEVNVRLNDGRGKFSGNQNLALGASELALGDADGDGDLDLFTSQSDGIGLSLNNGQGIFGVSRPLGLGAATGRLLLGDLNGDGRLDVAGGAASIGLNDGTGTFARAPAAGLAATALGDVDGDGDLDLVGPGGTGATVSVRLNNGQGGFGGSQEVAVAGAASAVVLGDVDSDGDLDILAGSAATPFNNSTVSVRLNQKQAPVLAAYRLNAGAGPLTTSRGTFATDQSFDAANSDQFTTQAPIAGTPDPALYQTERFSTHGVLSYALPVANGKYNVVLHFAELYWTKPGQRVFDINLEGKKVATNYDIVQKVGPLTATTETFAVTVTDGVLNLDLSVPYLSGGMDQAKLSALEVLPFSTDYRVNAGAGALATSRGAFAADQSFDAANSATATTAAAIAGTPDPALYQTERYSTHGTLSYALPVANGQYNVVLHFAEIYWTKPGQRVFDINLEGAKVKSLYDIVQKVGPLTATTETFAVTVTDGVLNLDLSVPYLSGGMDQAKLSALEVLSANGSAAVAQVAARPSAAKKTSLAGSLSAYPNPAPEGNFTLAYTAAQAQAATLVLTDALGRIVQQRVVTLAEGPNQVPVQAPGLPVGIYQLTLRLANGQHPSQRLAIIH</sequence>
<dbReference type="EMBL" id="RCYZ01000005">
    <property type="protein sequence ID" value="TPG65615.1"/>
    <property type="molecule type" value="Genomic_DNA"/>
</dbReference>
<dbReference type="PANTHER" id="PTHR46580">
    <property type="entry name" value="SENSOR KINASE-RELATED"/>
    <property type="match status" value="1"/>
</dbReference>
<dbReference type="InterPro" id="IPR013783">
    <property type="entry name" value="Ig-like_fold"/>
</dbReference>
<dbReference type="OrthoDB" id="9805017at2"/>
<feature type="domain" description="IPT/TIG" evidence="3">
    <location>
        <begin position="494"/>
        <end position="571"/>
    </location>
</feature>
<comment type="caution">
    <text evidence="6">The sequence shown here is derived from an EMBL/GenBank/DDBJ whole genome shotgun (WGS) entry which is preliminary data.</text>
</comment>